<comment type="subcellular location">
    <subcellularLocation>
        <location evidence="1">Membrane</location>
    </subcellularLocation>
</comment>
<feature type="transmembrane region" description="Helical" evidence="6">
    <location>
        <begin position="51"/>
        <end position="76"/>
    </location>
</feature>
<dbReference type="InterPro" id="IPR010817">
    <property type="entry name" value="HemY_N"/>
</dbReference>
<keyword evidence="2 6" id="KW-0812">Transmembrane</keyword>
<gene>
    <name evidence="8" type="ORF">OCGS_1541</name>
</gene>
<dbReference type="STRING" id="1231392.OCGS_1541"/>
<keyword evidence="3 6" id="KW-1133">Transmembrane helix</keyword>
<dbReference type="OrthoDB" id="9798343at2"/>
<evidence type="ECO:0000313" key="9">
    <source>
        <dbReference type="Proteomes" id="UP000006765"/>
    </source>
</evidence>
<dbReference type="PIRSF" id="PIRSF031802">
    <property type="entry name" value="UCP031802"/>
    <property type="match status" value="1"/>
</dbReference>
<dbReference type="GO" id="GO:0016020">
    <property type="term" value="C:membrane"/>
    <property type="evidence" value="ECO:0007669"/>
    <property type="project" value="UniProtKB-SubCell"/>
</dbReference>
<evidence type="ECO:0000313" key="8">
    <source>
        <dbReference type="EMBL" id="EKE44703.1"/>
    </source>
</evidence>
<dbReference type="Gene3D" id="1.25.40.10">
    <property type="entry name" value="Tetratricopeptide repeat domain"/>
    <property type="match status" value="2"/>
</dbReference>
<reference evidence="8 9" key="1">
    <citation type="journal article" date="2012" name="J. Bacteriol.">
        <title>Draft Genome Sequence of Oceaniovalibus guishaninsula JLT2003T.</title>
        <authorList>
            <person name="Tang K."/>
            <person name="Liu K."/>
            <person name="Jiao N."/>
        </authorList>
    </citation>
    <scope>NUCLEOTIDE SEQUENCE [LARGE SCALE GENOMIC DNA]</scope>
    <source>
        <strain evidence="8 9">JLT2003</strain>
    </source>
</reference>
<name>K2HB65_9RHOB</name>
<dbReference type="SUPFAM" id="SSF48452">
    <property type="entry name" value="TPR-like"/>
    <property type="match status" value="1"/>
</dbReference>
<evidence type="ECO:0000256" key="4">
    <source>
        <dbReference type="ARBA" id="ARBA00023136"/>
    </source>
</evidence>
<keyword evidence="4 6" id="KW-0472">Membrane</keyword>
<dbReference type="InterPro" id="IPR016982">
    <property type="entry name" value="Mms48"/>
</dbReference>
<evidence type="ECO:0000256" key="2">
    <source>
        <dbReference type="ARBA" id="ARBA00022692"/>
    </source>
</evidence>
<evidence type="ECO:0000256" key="3">
    <source>
        <dbReference type="ARBA" id="ARBA00022989"/>
    </source>
</evidence>
<proteinExistence type="predicted"/>
<protein>
    <submittedName>
        <fullName evidence="8">HemY domain protein</fullName>
    </submittedName>
</protein>
<feature type="region of interest" description="Disordered" evidence="5">
    <location>
        <begin position="465"/>
        <end position="535"/>
    </location>
</feature>
<sequence length="535" mass="58801">MLWSLLKIVLFIVAVALLAVLAQWLMAADGALRVSFANMEFTLGPLQATIALLLLLLTGWIVFKLIGLLFAFIRFLNGDDTAISRYFSRNRERKGYQALADGMLALASGEGREAMARADRAEKYLGRPELTNLITAQAAEMIGDRKRAEDVYKRLLADDRTRFVGVRGLLKQKLDQGDTQTALRLAEKAFALKPRHPETQDILLRLQAGQEDWRGARRTLGAKLKYGQLPRDVHKRRDAVLALSEAKDILDEGKSVEARMAAIEANRLSPDLIPAAVMAARGYAENNQQRYAVRVLRKAWEVQPHPDLAAAYADLEPDETPQQRIKRFAKLTRLKPDHPETKMLLAELYIAAEDFPAARRALGDLATTAPTARSVTIMAAIERGEGADDAVVRGWLTRALNVPRGPQWVCDNCHTVHGAWGPICGNCGAFDTLAWTEPQNDTLALPVESGMLPLLVGRVETAPVEVEPLQTRDPVVTPTDGADNMPETVAATRPEPQPAPDLEGDDLPPRDGPDLVMPKDAQTPGADRNGARPPK</sequence>
<feature type="domain" description="HemY N-terminal" evidence="7">
    <location>
        <begin position="30"/>
        <end position="141"/>
    </location>
</feature>
<dbReference type="RefSeq" id="WP_007426693.1">
    <property type="nucleotide sequence ID" value="NZ_AMGO01000021.1"/>
</dbReference>
<evidence type="ECO:0000259" key="7">
    <source>
        <dbReference type="Pfam" id="PF07219"/>
    </source>
</evidence>
<dbReference type="EMBL" id="AMGO01000021">
    <property type="protein sequence ID" value="EKE44703.1"/>
    <property type="molecule type" value="Genomic_DNA"/>
</dbReference>
<dbReference type="InterPro" id="IPR011990">
    <property type="entry name" value="TPR-like_helical_dom_sf"/>
</dbReference>
<organism evidence="8 9">
    <name type="scientific">Oceaniovalibus guishaninsula JLT2003</name>
    <dbReference type="NCBI Taxonomy" id="1231392"/>
    <lineage>
        <taxon>Bacteria</taxon>
        <taxon>Pseudomonadati</taxon>
        <taxon>Pseudomonadota</taxon>
        <taxon>Alphaproteobacteria</taxon>
        <taxon>Rhodobacterales</taxon>
        <taxon>Roseobacteraceae</taxon>
        <taxon>Oceaniovalibus</taxon>
    </lineage>
</organism>
<evidence type="ECO:0000256" key="1">
    <source>
        <dbReference type="ARBA" id="ARBA00004370"/>
    </source>
</evidence>
<evidence type="ECO:0000256" key="6">
    <source>
        <dbReference type="SAM" id="Phobius"/>
    </source>
</evidence>
<dbReference type="eggNOG" id="COG3898">
    <property type="taxonomic scope" value="Bacteria"/>
</dbReference>
<dbReference type="PATRIC" id="fig|1231392.3.peg.1547"/>
<dbReference type="Proteomes" id="UP000006765">
    <property type="component" value="Unassembled WGS sequence"/>
</dbReference>
<dbReference type="AlphaFoldDB" id="K2HB65"/>
<dbReference type="Pfam" id="PF07219">
    <property type="entry name" value="HemY_N"/>
    <property type="match status" value="1"/>
</dbReference>
<accession>K2HB65</accession>
<keyword evidence="9" id="KW-1185">Reference proteome</keyword>
<comment type="caution">
    <text evidence="8">The sequence shown here is derived from an EMBL/GenBank/DDBJ whole genome shotgun (WGS) entry which is preliminary data.</text>
</comment>
<evidence type="ECO:0000256" key="5">
    <source>
        <dbReference type="SAM" id="MobiDB-lite"/>
    </source>
</evidence>